<proteinExistence type="predicted"/>
<dbReference type="AlphaFoldDB" id="A0A2T3B9N4"/>
<dbReference type="OrthoDB" id="3564670at2759"/>
<feature type="region of interest" description="Disordered" evidence="1">
    <location>
        <begin position="124"/>
        <end position="147"/>
    </location>
</feature>
<dbReference type="EMBL" id="KZ679007">
    <property type="protein sequence ID" value="PSS24984.1"/>
    <property type="molecule type" value="Genomic_DNA"/>
</dbReference>
<organism evidence="2 3">
    <name type="scientific">Amorphotheca resinae ATCC 22711</name>
    <dbReference type="NCBI Taxonomy" id="857342"/>
    <lineage>
        <taxon>Eukaryota</taxon>
        <taxon>Fungi</taxon>
        <taxon>Dikarya</taxon>
        <taxon>Ascomycota</taxon>
        <taxon>Pezizomycotina</taxon>
        <taxon>Leotiomycetes</taxon>
        <taxon>Helotiales</taxon>
        <taxon>Amorphothecaceae</taxon>
        <taxon>Amorphotheca</taxon>
    </lineage>
</organism>
<dbReference type="Proteomes" id="UP000241818">
    <property type="component" value="Unassembled WGS sequence"/>
</dbReference>
<reference evidence="2 3" key="1">
    <citation type="journal article" date="2018" name="New Phytol.">
        <title>Comparative genomics and transcriptomics depict ericoid mycorrhizal fungi as versatile saprotrophs and plant mutualists.</title>
        <authorList>
            <person name="Martino E."/>
            <person name="Morin E."/>
            <person name="Grelet G.A."/>
            <person name="Kuo A."/>
            <person name="Kohler A."/>
            <person name="Daghino S."/>
            <person name="Barry K.W."/>
            <person name="Cichocki N."/>
            <person name="Clum A."/>
            <person name="Dockter R.B."/>
            <person name="Hainaut M."/>
            <person name="Kuo R.C."/>
            <person name="LaButti K."/>
            <person name="Lindahl B.D."/>
            <person name="Lindquist E.A."/>
            <person name="Lipzen A."/>
            <person name="Khouja H.R."/>
            <person name="Magnuson J."/>
            <person name="Murat C."/>
            <person name="Ohm R.A."/>
            <person name="Singer S.W."/>
            <person name="Spatafora J.W."/>
            <person name="Wang M."/>
            <person name="Veneault-Fourrey C."/>
            <person name="Henrissat B."/>
            <person name="Grigoriev I.V."/>
            <person name="Martin F.M."/>
            <person name="Perotto S."/>
        </authorList>
    </citation>
    <scope>NUCLEOTIDE SEQUENCE [LARGE SCALE GENOMIC DNA]</scope>
    <source>
        <strain evidence="2 3">ATCC 22711</strain>
    </source>
</reference>
<evidence type="ECO:0000313" key="3">
    <source>
        <dbReference type="Proteomes" id="UP000241818"/>
    </source>
</evidence>
<feature type="region of interest" description="Disordered" evidence="1">
    <location>
        <begin position="625"/>
        <end position="671"/>
    </location>
</feature>
<evidence type="ECO:0000256" key="1">
    <source>
        <dbReference type="SAM" id="MobiDB-lite"/>
    </source>
</evidence>
<feature type="compositionally biased region" description="Basic and acidic residues" evidence="1">
    <location>
        <begin position="629"/>
        <end position="641"/>
    </location>
</feature>
<sequence length="671" mass="73596">MESTPTTPLKPTCLPTSVGSAYEQHSTPSTMGALMSFSDIANKQSYNDDKIGLPSDEASASLHPACWPISSDLVRPPSPRTYAARSRIPIEFPPILAAPYGLPVRINPQSALKALDHATYGSTPETLTGEAGGTEAGGTAGLGISMNEPQTNPPGHLRGIAVRNRDHAVEDLSRNKEAMKRLEAHIRERVPYVQLASRNLQALMGLRNEMPFKLPKSSTQMPSLSSAFKTVGNMSGVMDLDSSGGAAAKVRGASGNDRAEPDREMGSMLPPKLPQGMHVVDMQTGMGLREFLLAKGKEVGNRKRQCKSISFHDFTPEMQSMTYQNVLLGHYGTEMGGKVDVYEIDLPVVSLNAETGQSTHNAETWIWILIQRPIVTFEPADTSSSTPGNAILRSAAATFLPSFAQVANDSQTTTTHPTLPPNFPEPIPHSWLVFAAPMAHLTIYPETVESNLAAAPTSSGPQGGRELSKRIDYDFSHQGTPLFEFSGFAGRRMEFLSVERMDPFCKGDSWEDYTKEEYESVHADWLTRLERRGVKFSASETGNNGAPDGCMPSPHKGAWWKEFYYRVGEDCEKWRRVRRAMGRGRCRVVLRWNEIEGNEDDQMDGGRGRGAGRIRGLKERLNASTGIDGRMRRLTRSESRRRSALGLSDPSIPTMSAAAAGEMKKGKERRK</sequence>
<dbReference type="InParanoid" id="A0A2T3B9N4"/>
<feature type="region of interest" description="Disordered" evidence="1">
    <location>
        <begin position="242"/>
        <end position="263"/>
    </location>
</feature>
<evidence type="ECO:0000313" key="2">
    <source>
        <dbReference type="EMBL" id="PSS24984.1"/>
    </source>
</evidence>
<keyword evidence="3" id="KW-1185">Reference proteome</keyword>
<dbReference type="RefSeq" id="XP_024723583.1">
    <property type="nucleotide sequence ID" value="XM_024868565.1"/>
</dbReference>
<dbReference type="GeneID" id="36576646"/>
<accession>A0A2T3B9N4</accession>
<gene>
    <name evidence="2" type="ORF">M430DRAFT_55838</name>
</gene>
<protein>
    <submittedName>
        <fullName evidence="2">Uncharacterized protein</fullName>
    </submittedName>
</protein>
<name>A0A2T3B9N4_AMORE</name>
<feature type="compositionally biased region" description="Gly residues" evidence="1">
    <location>
        <begin position="130"/>
        <end position="141"/>
    </location>
</feature>